<sequence length="54" mass="6188">MFQGKPRRADYTKECIYELTSVSASFGQFDENMKSFGVLMNLRCIANTCPLLYV</sequence>
<keyword evidence="2" id="KW-1185">Reference proteome</keyword>
<dbReference type="GeneID" id="9041700"/>
<reference evidence="1 2" key="1">
    <citation type="submission" date="2008-07" db="EMBL/GenBank/DDBJ databases">
        <authorList>
            <person name="El-Sayed N."/>
            <person name="Caler E."/>
            <person name="Inman J."/>
            <person name="Amedeo P."/>
            <person name="Hass B."/>
            <person name="Wortman J."/>
        </authorList>
    </citation>
    <scope>NUCLEOTIDE SEQUENCE [LARGE SCALE GENOMIC DNA]</scope>
    <source>
        <strain evidence="2">ATCC 50983 / TXsc</strain>
    </source>
</reference>
<proteinExistence type="predicted"/>
<dbReference type="EMBL" id="GG680938">
    <property type="protein sequence ID" value="EER05418.1"/>
    <property type="molecule type" value="Genomic_DNA"/>
</dbReference>
<dbReference type="RefSeq" id="XP_002773602.1">
    <property type="nucleotide sequence ID" value="XM_002773556.1"/>
</dbReference>
<dbReference type="InParanoid" id="C5LCW5"/>
<dbReference type="AlphaFoldDB" id="C5LCW5"/>
<gene>
    <name evidence="1" type="ORF">Pmar_PMAR024881</name>
</gene>
<name>C5LCW5_PERM5</name>
<evidence type="ECO:0000313" key="2">
    <source>
        <dbReference type="Proteomes" id="UP000007800"/>
    </source>
</evidence>
<accession>C5LCW5</accession>
<dbReference type="Proteomes" id="UP000007800">
    <property type="component" value="Unassembled WGS sequence"/>
</dbReference>
<organism evidence="2">
    <name type="scientific">Perkinsus marinus (strain ATCC 50983 / TXsc)</name>
    <dbReference type="NCBI Taxonomy" id="423536"/>
    <lineage>
        <taxon>Eukaryota</taxon>
        <taxon>Sar</taxon>
        <taxon>Alveolata</taxon>
        <taxon>Perkinsozoa</taxon>
        <taxon>Perkinsea</taxon>
        <taxon>Perkinsida</taxon>
        <taxon>Perkinsidae</taxon>
        <taxon>Perkinsus</taxon>
    </lineage>
</organism>
<protein>
    <submittedName>
        <fullName evidence="1">Uncharacterized protein</fullName>
    </submittedName>
</protein>
<evidence type="ECO:0000313" key="1">
    <source>
        <dbReference type="EMBL" id="EER05418.1"/>
    </source>
</evidence>